<evidence type="ECO:0000313" key="3">
    <source>
        <dbReference type="Proteomes" id="UP001139486"/>
    </source>
</evidence>
<evidence type="ECO:0008006" key="4">
    <source>
        <dbReference type="Google" id="ProtNLM"/>
    </source>
</evidence>
<accession>A0A9X2KQ54</accession>
<evidence type="ECO:0000256" key="1">
    <source>
        <dbReference type="SAM" id="Phobius"/>
    </source>
</evidence>
<dbReference type="RefSeq" id="WP_254288255.1">
    <property type="nucleotide sequence ID" value="NZ_JAMLDY010000005.1"/>
</dbReference>
<name>A0A9X2KQ54_9SPHN</name>
<organism evidence="2 3">
    <name type="scientific">Sphingomonas liriopis</name>
    <dbReference type="NCBI Taxonomy" id="2949094"/>
    <lineage>
        <taxon>Bacteria</taxon>
        <taxon>Pseudomonadati</taxon>
        <taxon>Pseudomonadota</taxon>
        <taxon>Alphaproteobacteria</taxon>
        <taxon>Sphingomonadales</taxon>
        <taxon>Sphingomonadaceae</taxon>
        <taxon>Sphingomonas</taxon>
    </lineage>
</organism>
<dbReference type="AlphaFoldDB" id="A0A9X2KQ54"/>
<evidence type="ECO:0000313" key="2">
    <source>
        <dbReference type="EMBL" id="MCP3734246.1"/>
    </source>
</evidence>
<dbReference type="EMBL" id="JAMLDY010000005">
    <property type="protein sequence ID" value="MCP3734246.1"/>
    <property type="molecule type" value="Genomic_DNA"/>
</dbReference>
<dbReference type="Proteomes" id="UP001139486">
    <property type="component" value="Unassembled WGS sequence"/>
</dbReference>
<proteinExistence type="predicted"/>
<sequence>MNRNHKIVIGLLVVGAVFVAVMGYLASVRRAKQTAQATATVVATATAAKRGADDTIVILAYRAGTVPAQGRARISGVHTSEFPAGRQVAICYDPADTRSLRIAKGPCG</sequence>
<comment type="caution">
    <text evidence="2">The sequence shown here is derived from an EMBL/GenBank/DDBJ whole genome shotgun (WGS) entry which is preliminary data.</text>
</comment>
<keyword evidence="3" id="KW-1185">Reference proteome</keyword>
<reference evidence="2" key="1">
    <citation type="submission" date="2022-05" db="EMBL/GenBank/DDBJ databases">
        <title>Sphingomonas sp. strain RP10 Genome sequencing and assembly.</title>
        <authorList>
            <person name="Kim I."/>
        </authorList>
    </citation>
    <scope>NUCLEOTIDE SEQUENCE</scope>
    <source>
        <strain evidence="2">RP10</strain>
    </source>
</reference>
<feature type="transmembrane region" description="Helical" evidence="1">
    <location>
        <begin position="7"/>
        <end position="26"/>
    </location>
</feature>
<keyword evidence="1" id="KW-1133">Transmembrane helix</keyword>
<keyword evidence="1" id="KW-0472">Membrane</keyword>
<protein>
    <recommendedName>
        <fullName evidence="4">DUF3592 domain-containing protein</fullName>
    </recommendedName>
</protein>
<gene>
    <name evidence="2" type="ORF">M9979_05065</name>
</gene>
<keyword evidence="1" id="KW-0812">Transmembrane</keyword>